<dbReference type="PANTHER" id="PTHR44196">
    <property type="entry name" value="DEHYDROGENASE/REDUCTASE SDR FAMILY MEMBER 7B"/>
    <property type="match status" value="1"/>
</dbReference>
<proteinExistence type="inferred from homology"/>
<dbReference type="AlphaFoldDB" id="A0A5B2XLF3"/>
<dbReference type="RefSeq" id="WP_149849133.1">
    <property type="nucleotide sequence ID" value="NZ_VUOB01000015.1"/>
</dbReference>
<protein>
    <submittedName>
        <fullName evidence="4">SDR family NAD(P)-dependent oxidoreductase</fullName>
    </submittedName>
</protein>
<comment type="similarity">
    <text evidence="1 3">Belongs to the short-chain dehydrogenases/reductases (SDR) family.</text>
</comment>
<dbReference type="InterPro" id="IPR036291">
    <property type="entry name" value="NAD(P)-bd_dom_sf"/>
</dbReference>
<dbReference type="Gene3D" id="3.40.50.720">
    <property type="entry name" value="NAD(P)-binding Rossmann-like Domain"/>
    <property type="match status" value="1"/>
</dbReference>
<gene>
    <name evidence="4" type="ORF">F0L68_09550</name>
</gene>
<dbReference type="GO" id="GO:0016020">
    <property type="term" value="C:membrane"/>
    <property type="evidence" value="ECO:0007669"/>
    <property type="project" value="TreeGrafter"/>
</dbReference>
<dbReference type="OrthoDB" id="9810734at2"/>
<organism evidence="4 5">
    <name type="scientific">Solihabitans fulvus</name>
    <dbReference type="NCBI Taxonomy" id="1892852"/>
    <lineage>
        <taxon>Bacteria</taxon>
        <taxon>Bacillati</taxon>
        <taxon>Actinomycetota</taxon>
        <taxon>Actinomycetes</taxon>
        <taxon>Pseudonocardiales</taxon>
        <taxon>Pseudonocardiaceae</taxon>
        <taxon>Solihabitans</taxon>
    </lineage>
</organism>
<evidence type="ECO:0000313" key="4">
    <source>
        <dbReference type="EMBL" id="KAA2263721.1"/>
    </source>
</evidence>
<evidence type="ECO:0000313" key="5">
    <source>
        <dbReference type="Proteomes" id="UP000323454"/>
    </source>
</evidence>
<dbReference type="EMBL" id="VUOB01000015">
    <property type="protein sequence ID" value="KAA2263721.1"/>
    <property type="molecule type" value="Genomic_DNA"/>
</dbReference>
<name>A0A5B2XLF3_9PSEU</name>
<dbReference type="Proteomes" id="UP000323454">
    <property type="component" value="Unassembled WGS sequence"/>
</dbReference>
<sequence>MQLADKLVLITGASKGIGAATAEAFAARGAHVLLVARDAEALSARAERIAAIGGRATAFPADLADGDQIGPLAERVREQVGVPDVLVNNAGVGRFLFLEETPVEELLAMTAVPYLAALLLTREFVPDMRRRGSGWLVTVNSPVSRLCWPGATGYAGARGGLRGLTTALRLDLRGSGVGVSEVVPGKVSSEYFVNNPGAEQRIPKIAALIPTSTPEQVAARIVDAVARERREVMFPWQLRAFELSARFAPRLTEWLTWRTGSGRFGPNAG</sequence>
<keyword evidence="5" id="KW-1185">Reference proteome</keyword>
<dbReference type="PRINTS" id="PR00081">
    <property type="entry name" value="GDHRDH"/>
</dbReference>
<dbReference type="SUPFAM" id="SSF51735">
    <property type="entry name" value="NAD(P)-binding Rossmann-fold domains"/>
    <property type="match status" value="1"/>
</dbReference>
<evidence type="ECO:0000256" key="1">
    <source>
        <dbReference type="ARBA" id="ARBA00006484"/>
    </source>
</evidence>
<dbReference type="PRINTS" id="PR00080">
    <property type="entry name" value="SDRFAMILY"/>
</dbReference>
<dbReference type="InterPro" id="IPR002347">
    <property type="entry name" value="SDR_fam"/>
</dbReference>
<dbReference type="PANTHER" id="PTHR44196:SF1">
    <property type="entry name" value="DEHYDROGENASE_REDUCTASE SDR FAMILY MEMBER 7B"/>
    <property type="match status" value="1"/>
</dbReference>
<dbReference type="Pfam" id="PF00106">
    <property type="entry name" value="adh_short"/>
    <property type="match status" value="1"/>
</dbReference>
<dbReference type="GO" id="GO:0016491">
    <property type="term" value="F:oxidoreductase activity"/>
    <property type="evidence" value="ECO:0007669"/>
    <property type="project" value="UniProtKB-KW"/>
</dbReference>
<evidence type="ECO:0000256" key="3">
    <source>
        <dbReference type="RuleBase" id="RU000363"/>
    </source>
</evidence>
<reference evidence="4 5" key="2">
    <citation type="submission" date="2019-09" db="EMBL/GenBank/DDBJ databases">
        <authorList>
            <person name="Jin C."/>
        </authorList>
    </citation>
    <scope>NUCLEOTIDE SEQUENCE [LARGE SCALE GENOMIC DNA]</scope>
    <source>
        <strain evidence="4 5">AN110305</strain>
    </source>
</reference>
<comment type="caution">
    <text evidence="4">The sequence shown here is derived from an EMBL/GenBank/DDBJ whole genome shotgun (WGS) entry which is preliminary data.</text>
</comment>
<keyword evidence="2" id="KW-0560">Oxidoreductase</keyword>
<evidence type="ECO:0000256" key="2">
    <source>
        <dbReference type="ARBA" id="ARBA00023002"/>
    </source>
</evidence>
<accession>A0A5B2XLF3</accession>
<reference evidence="4 5" key="1">
    <citation type="submission" date="2019-09" db="EMBL/GenBank/DDBJ databases">
        <title>Goodfellowia gen. nov., a new genus of the Pseudonocardineae related to Actinoalloteichus, containing Goodfellowia coeruleoviolacea gen. nov., comb. nov. gen. nov., comb. nov.</title>
        <authorList>
            <person name="Labeda D."/>
        </authorList>
    </citation>
    <scope>NUCLEOTIDE SEQUENCE [LARGE SCALE GENOMIC DNA]</scope>
    <source>
        <strain evidence="4 5">AN110305</strain>
    </source>
</reference>